<dbReference type="EMBL" id="BKCJ011213184">
    <property type="protein sequence ID" value="GFD04653.1"/>
    <property type="molecule type" value="Genomic_DNA"/>
</dbReference>
<feature type="region of interest" description="Disordered" evidence="1">
    <location>
        <begin position="56"/>
        <end position="77"/>
    </location>
</feature>
<sequence>DNSSPRPLKEFISENSDPAIESFSPFPIPVVDSDSLRELLNNDSLSFSKNKSFHFHIPSSSRPPAKPPDDDEIKLNS</sequence>
<proteinExistence type="predicted"/>
<evidence type="ECO:0000313" key="2">
    <source>
        <dbReference type="EMBL" id="GFD04653.1"/>
    </source>
</evidence>
<feature type="non-terminal residue" evidence="2">
    <location>
        <position position="1"/>
    </location>
</feature>
<name>A0A699T5C3_TANCI</name>
<dbReference type="AlphaFoldDB" id="A0A699T5C3"/>
<comment type="caution">
    <text evidence="2">The sequence shown here is derived from an EMBL/GenBank/DDBJ whole genome shotgun (WGS) entry which is preliminary data.</text>
</comment>
<accession>A0A699T5C3</accession>
<protein>
    <submittedName>
        <fullName evidence="2">Uncharacterized protein</fullName>
    </submittedName>
</protein>
<gene>
    <name evidence="2" type="ORF">Tci_876622</name>
</gene>
<organism evidence="2">
    <name type="scientific">Tanacetum cinerariifolium</name>
    <name type="common">Dalmatian daisy</name>
    <name type="synonym">Chrysanthemum cinerariifolium</name>
    <dbReference type="NCBI Taxonomy" id="118510"/>
    <lineage>
        <taxon>Eukaryota</taxon>
        <taxon>Viridiplantae</taxon>
        <taxon>Streptophyta</taxon>
        <taxon>Embryophyta</taxon>
        <taxon>Tracheophyta</taxon>
        <taxon>Spermatophyta</taxon>
        <taxon>Magnoliopsida</taxon>
        <taxon>eudicotyledons</taxon>
        <taxon>Gunneridae</taxon>
        <taxon>Pentapetalae</taxon>
        <taxon>asterids</taxon>
        <taxon>campanulids</taxon>
        <taxon>Asterales</taxon>
        <taxon>Asteraceae</taxon>
        <taxon>Asteroideae</taxon>
        <taxon>Anthemideae</taxon>
        <taxon>Anthemidinae</taxon>
        <taxon>Tanacetum</taxon>
    </lineage>
</organism>
<evidence type="ECO:0000256" key="1">
    <source>
        <dbReference type="SAM" id="MobiDB-lite"/>
    </source>
</evidence>
<reference evidence="2" key="1">
    <citation type="journal article" date="2019" name="Sci. Rep.">
        <title>Draft genome of Tanacetum cinerariifolium, the natural source of mosquito coil.</title>
        <authorList>
            <person name="Yamashiro T."/>
            <person name="Shiraishi A."/>
            <person name="Satake H."/>
            <person name="Nakayama K."/>
        </authorList>
    </citation>
    <scope>NUCLEOTIDE SEQUENCE</scope>
</reference>